<feature type="domain" description="Rad60/SUMO-like" evidence="1">
    <location>
        <begin position="170"/>
        <end position="232"/>
    </location>
</feature>
<dbReference type="EMBL" id="SPHZ02000007">
    <property type="protein sequence ID" value="KAF0905902.1"/>
    <property type="molecule type" value="Genomic_DNA"/>
</dbReference>
<evidence type="ECO:0000259" key="1">
    <source>
        <dbReference type="Pfam" id="PF11976"/>
    </source>
</evidence>
<gene>
    <name evidence="2" type="ORF">E2562_008930</name>
</gene>
<dbReference type="Gene3D" id="3.10.20.90">
    <property type="entry name" value="Phosphatidylinositol 3-kinase Catalytic Subunit, Chain A, domain 1"/>
    <property type="match status" value="3"/>
</dbReference>
<dbReference type="Pfam" id="PF11976">
    <property type="entry name" value="Rad60-SLD"/>
    <property type="match status" value="1"/>
</dbReference>
<name>A0A6G1D0M8_9ORYZ</name>
<comment type="caution">
    <text evidence="2">The sequence shown here is derived from an EMBL/GenBank/DDBJ whole genome shotgun (WGS) entry which is preliminary data.</text>
</comment>
<dbReference type="AlphaFoldDB" id="A0A6G1D0M8"/>
<proteinExistence type="predicted"/>
<dbReference type="Proteomes" id="UP000479710">
    <property type="component" value="Unassembled WGS sequence"/>
</dbReference>
<evidence type="ECO:0000313" key="2">
    <source>
        <dbReference type="EMBL" id="KAF0905902.1"/>
    </source>
</evidence>
<dbReference type="SUPFAM" id="SSF54236">
    <property type="entry name" value="Ubiquitin-like"/>
    <property type="match status" value="3"/>
</dbReference>
<organism evidence="2 3">
    <name type="scientific">Oryza meyeriana var. granulata</name>
    <dbReference type="NCBI Taxonomy" id="110450"/>
    <lineage>
        <taxon>Eukaryota</taxon>
        <taxon>Viridiplantae</taxon>
        <taxon>Streptophyta</taxon>
        <taxon>Embryophyta</taxon>
        <taxon>Tracheophyta</taxon>
        <taxon>Spermatophyta</taxon>
        <taxon>Magnoliopsida</taxon>
        <taxon>Liliopsida</taxon>
        <taxon>Poales</taxon>
        <taxon>Poaceae</taxon>
        <taxon>BOP clade</taxon>
        <taxon>Oryzoideae</taxon>
        <taxon>Oryzeae</taxon>
        <taxon>Oryzinae</taxon>
        <taxon>Oryza</taxon>
        <taxon>Oryza meyeriana</taxon>
    </lineage>
</organism>
<accession>A0A6G1D0M8</accession>
<dbReference type="InterPro" id="IPR022617">
    <property type="entry name" value="Rad60/SUMO-like_dom"/>
</dbReference>
<keyword evidence="3" id="KW-1185">Reference proteome</keyword>
<evidence type="ECO:0000313" key="3">
    <source>
        <dbReference type="Proteomes" id="UP000479710"/>
    </source>
</evidence>
<dbReference type="OrthoDB" id="442921at2759"/>
<sequence>MLITLRVKDSEGVRFTRTMRRTDKLLDLIGFYLTVVPPAHMAITNGVFMHYGRRVTGDKTPADYDMEDGDEVSLFPDGTRTMPVTLTVKDSKGCRITRTMHRFNVLNVLFDLYYEMLPSCAPKEGFFTYHGREVSRVLTPARCDMKDGDDVTFVPISKPSMFVTLTLKRNNDGCSVTCTMRRTDKLQDLIDFYFAIVPTDEHGEWAVMYYGRQVEGEKTPADYEMEDGDHLRLVPVSKRSMFVTVNLVDSEKVKSAHTLRRTDELQDLMDLCSTSLHLRLRVSDSKRCRIPPPPVPAPAVCGRGGDQEEVAVDGRRMPGLSRLLYVHDVEISHWPVAWSELEDKAHRSAMGGDRRHILHSSTLEGALLAVDEV</sequence>
<reference evidence="2 3" key="1">
    <citation type="submission" date="2019-11" db="EMBL/GenBank/DDBJ databases">
        <title>Whole genome sequence of Oryza granulata.</title>
        <authorList>
            <person name="Li W."/>
        </authorList>
    </citation>
    <scope>NUCLEOTIDE SEQUENCE [LARGE SCALE GENOMIC DNA]</scope>
    <source>
        <strain evidence="3">cv. Menghai</strain>
        <tissue evidence="2">Leaf</tissue>
    </source>
</reference>
<dbReference type="CDD" id="cd01763">
    <property type="entry name" value="Ubl_SUMO_like"/>
    <property type="match status" value="2"/>
</dbReference>
<dbReference type="InterPro" id="IPR029071">
    <property type="entry name" value="Ubiquitin-like_domsf"/>
</dbReference>
<dbReference type="PANTHER" id="PTHR10562">
    <property type="entry name" value="SMALL UBIQUITIN-RELATED MODIFIER"/>
    <property type="match status" value="1"/>
</dbReference>
<protein>
    <recommendedName>
        <fullName evidence="1">Rad60/SUMO-like domain-containing protein</fullName>
    </recommendedName>
</protein>